<comment type="caution">
    <text evidence="5">The sequence shown here is derived from an EMBL/GenBank/DDBJ whole genome shotgun (WGS) entry which is preliminary data.</text>
</comment>
<dbReference type="InterPro" id="IPR009078">
    <property type="entry name" value="Ferritin-like_SF"/>
</dbReference>
<dbReference type="PANTHER" id="PTHR43130">
    <property type="entry name" value="ARAC-FAMILY TRANSCRIPTIONAL REGULATOR"/>
    <property type="match status" value="1"/>
</dbReference>
<accession>A0A2T0RTN2</accession>
<dbReference type="SUPFAM" id="SSF52317">
    <property type="entry name" value="Class I glutamine amidotransferase-like"/>
    <property type="match status" value="1"/>
</dbReference>
<gene>
    <name evidence="5" type="ORF">CLV58_13914</name>
</gene>
<reference evidence="5 6" key="1">
    <citation type="submission" date="2018-03" db="EMBL/GenBank/DDBJ databases">
        <title>Genomic Encyclopedia of Archaeal and Bacterial Type Strains, Phase II (KMG-II): from individual species to whole genera.</title>
        <authorList>
            <person name="Goeker M."/>
        </authorList>
    </citation>
    <scope>NUCLEOTIDE SEQUENCE [LARGE SCALE GENOMIC DNA]</scope>
    <source>
        <strain evidence="5 6">DSM 28354</strain>
    </source>
</reference>
<evidence type="ECO:0000256" key="2">
    <source>
        <dbReference type="SAM" id="SignalP"/>
    </source>
</evidence>
<sequence>MKNRLLFCCLFALLSAIHSGSAQPKPPVVKPVKIAILLFPGVELLDFAGPLEVFNHMEGASVFTVASQIGPMKMMQNMLTVTPDYTLNTVPQPDILVVPGGRMEDVMADTAVVNWIRRTTAGRQLTMSVCTGTYLLGQAGLLDGKTVTTHWAATDMLRQMMPKTTVKEHTRFVDAGSLVTTAGVSAGIDGALHVVARLRGQQAAQQIARLMEYDKWEPEAGLVIGKPAKRPLTRSKLAVSQKVTSSRRKPVETPASQIDPVCHMAVDKITTADTAYYAGKYYGFCSKLCKQHFKREPAAYIKAN</sequence>
<keyword evidence="6" id="KW-1185">Reference proteome</keyword>
<dbReference type="Gene3D" id="3.40.50.880">
    <property type="match status" value="1"/>
</dbReference>
<proteinExistence type="predicted"/>
<feature type="chain" id="PRO_5015567327" evidence="2">
    <location>
        <begin position="25"/>
        <end position="304"/>
    </location>
</feature>
<evidence type="ECO:0000259" key="3">
    <source>
        <dbReference type="Pfam" id="PF01965"/>
    </source>
</evidence>
<dbReference type="GO" id="GO:0016491">
    <property type="term" value="F:oxidoreductase activity"/>
    <property type="evidence" value="ECO:0007669"/>
    <property type="project" value="InterPro"/>
</dbReference>
<dbReference type="RefSeq" id="WP_106140745.1">
    <property type="nucleotide sequence ID" value="NZ_PVTE01000039.1"/>
</dbReference>
<feature type="signal peptide" evidence="2">
    <location>
        <begin position="1"/>
        <end position="24"/>
    </location>
</feature>
<keyword evidence="2" id="KW-0732">Signal</keyword>
<evidence type="ECO:0000256" key="1">
    <source>
        <dbReference type="SAM" id="MobiDB-lite"/>
    </source>
</evidence>
<dbReference type="EMBL" id="PVTE01000039">
    <property type="protein sequence ID" value="PRY24546.1"/>
    <property type="molecule type" value="Genomic_DNA"/>
</dbReference>
<evidence type="ECO:0000259" key="4">
    <source>
        <dbReference type="Pfam" id="PF04945"/>
    </source>
</evidence>
<dbReference type="Pfam" id="PF01965">
    <property type="entry name" value="DJ-1_PfpI"/>
    <property type="match status" value="1"/>
</dbReference>
<dbReference type="OrthoDB" id="6382410at2"/>
<organism evidence="5 6">
    <name type="scientific">Spirosoma oryzae</name>
    <dbReference type="NCBI Taxonomy" id="1469603"/>
    <lineage>
        <taxon>Bacteria</taxon>
        <taxon>Pseudomonadati</taxon>
        <taxon>Bacteroidota</taxon>
        <taxon>Cytophagia</taxon>
        <taxon>Cytophagales</taxon>
        <taxon>Cytophagaceae</taxon>
        <taxon>Spirosoma</taxon>
    </lineage>
</organism>
<dbReference type="AlphaFoldDB" id="A0A2T0RTN2"/>
<dbReference type="InterPro" id="IPR052158">
    <property type="entry name" value="INH-QAR"/>
</dbReference>
<dbReference type="InterPro" id="IPR029062">
    <property type="entry name" value="Class_I_gatase-like"/>
</dbReference>
<protein>
    <submittedName>
        <fullName evidence="5">YHS domain-containing protein</fullName>
    </submittedName>
</protein>
<dbReference type="PANTHER" id="PTHR43130:SF3">
    <property type="entry name" value="HTH-TYPE TRANSCRIPTIONAL REGULATOR RV1931C"/>
    <property type="match status" value="1"/>
</dbReference>
<dbReference type="InterPro" id="IPR002818">
    <property type="entry name" value="DJ-1/PfpI"/>
</dbReference>
<dbReference type="InterPro" id="IPR012348">
    <property type="entry name" value="RNR-like"/>
</dbReference>
<dbReference type="SUPFAM" id="SSF47240">
    <property type="entry name" value="Ferritin-like"/>
    <property type="match status" value="1"/>
</dbReference>
<dbReference type="InterPro" id="IPR007029">
    <property type="entry name" value="YHS_dom"/>
</dbReference>
<dbReference type="Pfam" id="PF04945">
    <property type="entry name" value="YHS"/>
    <property type="match status" value="1"/>
</dbReference>
<name>A0A2T0RTN2_9BACT</name>
<feature type="domain" description="YHS" evidence="4">
    <location>
        <begin position="258"/>
        <end position="302"/>
    </location>
</feature>
<dbReference type="GO" id="GO:0006355">
    <property type="term" value="P:regulation of DNA-templated transcription"/>
    <property type="evidence" value="ECO:0007669"/>
    <property type="project" value="TreeGrafter"/>
</dbReference>
<dbReference type="Proteomes" id="UP000238375">
    <property type="component" value="Unassembled WGS sequence"/>
</dbReference>
<evidence type="ECO:0000313" key="6">
    <source>
        <dbReference type="Proteomes" id="UP000238375"/>
    </source>
</evidence>
<evidence type="ECO:0000313" key="5">
    <source>
        <dbReference type="EMBL" id="PRY24546.1"/>
    </source>
</evidence>
<dbReference type="Gene3D" id="1.10.620.20">
    <property type="entry name" value="Ribonucleotide Reductase, subunit A"/>
    <property type="match status" value="1"/>
</dbReference>
<feature type="domain" description="DJ-1/PfpI" evidence="3">
    <location>
        <begin position="33"/>
        <end position="195"/>
    </location>
</feature>
<dbReference type="CDD" id="cd03139">
    <property type="entry name" value="GATase1_PfpI_2"/>
    <property type="match status" value="1"/>
</dbReference>
<feature type="region of interest" description="Disordered" evidence="1">
    <location>
        <begin position="235"/>
        <end position="254"/>
    </location>
</feature>